<evidence type="ECO:0000259" key="14">
    <source>
        <dbReference type="PROSITE" id="PS51194"/>
    </source>
</evidence>
<feature type="binding site" evidence="12">
    <location>
        <position position="394"/>
    </location>
    <ligand>
        <name>Zn(2+)</name>
        <dbReference type="ChEBI" id="CHEBI:29105"/>
        <label>2</label>
    </ligand>
</feature>
<evidence type="ECO:0000256" key="9">
    <source>
        <dbReference type="ARBA" id="ARBA00023125"/>
    </source>
</evidence>
<evidence type="ECO:0000256" key="11">
    <source>
        <dbReference type="ARBA" id="ARBA00048988"/>
    </source>
</evidence>
<comment type="catalytic activity">
    <reaction evidence="11 12">
        <text>ATP + H2O = ADP + phosphate + H(+)</text>
        <dbReference type="Rhea" id="RHEA:13065"/>
        <dbReference type="ChEBI" id="CHEBI:15377"/>
        <dbReference type="ChEBI" id="CHEBI:15378"/>
        <dbReference type="ChEBI" id="CHEBI:30616"/>
        <dbReference type="ChEBI" id="CHEBI:43474"/>
        <dbReference type="ChEBI" id="CHEBI:456216"/>
        <dbReference type="EC" id="5.6.2.4"/>
    </reaction>
</comment>
<comment type="subunit">
    <text evidence="12">Component of the replication restart primosome.</text>
</comment>
<feature type="binding site" evidence="12">
    <location>
        <position position="367"/>
    </location>
    <ligand>
        <name>Zn(2+)</name>
        <dbReference type="ChEBI" id="CHEBI:29105"/>
        <label>1</label>
    </ligand>
</feature>
<feature type="binding site" evidence="12">
    <location>
        <position position="407"/>
    </location>
    <ligand>
        <name>Zn(2+)</name>
        <dbReference type="ChEBI" id="CHEBI:29105"/>
        <label>1</label>
    </ligand>
</feature>
<dbReference type="PANTHER" id="PTHR30580">
    <property type="entry name" value="PRIMOSOMAL PROTEIN N"/>
    <property type="match status" value="1"/>
</dbReference>
<dbReference type="STRING" id="34097.SAMN02745150_01233"/>
<dbReference type="PROSITE" id="PS51194">
    <property type="entry name" value="HELICASE_CTER"/>
    <property type="match status" value="1"/>
</dbReference>
<dbReference type="InterPro" id="IPR005259">
    <property type="entry name" value="PriA"/>
</dbReference>
<dbReference type="EC" id="5.6.2.4" evidence="12"/>
<keyword evidence="16" id="KW-1185">Reference proteome</keyword>
<keyword evidence="10 12" id="KW-0413">Isomerase</keyword>
<dbReference type="GO" id="GO:0006269">
    <property type="term" value="P:DNA replication, synthesis of primer"/>
    <property type="evidence" value="ECO:0007669"/>
    <property type="project" value="UniProtKB-KW"/>
</dbReference>
<evidence type="ECO:0000256" key="10">
    <source>
        <dbReference type="ARBA" id="ARBA00023235"/>
    </source>
</evidence>
<feature type="domain" description="Helicase ATP-binding" evidence="13">
    <location>
        <begin position="141"/>
        <end position="307"/>
    </location>
</feature>
<keyword evidence="4 12" id="KW-0547">Nucleotide-binding</keyword>
<keyword evidence="3 12" id="KW-0479">Metal-binding</keyword>
<dbReference type="PANTHER" id="PTHR30580:SF0">
    <property type="entry name" value="PRIMOSOMAL PROTEIN N"/>
    <property type="match status" value="1"/>
</dbReference>
<dbReference type="Proteomes" id="UP000240042">
    <property type="component" value="Unassembled WGS sequence"/>
</dbReference>
<dbReference type="Pfam" id="PF18074">
    <property type="entry name" value="PriA_C"/>
    <property type="match status" value="1"/>
</dbReference>
<dbReference type="GO" id="GO:1990077">
    <property type="term" value="C:primosome complex"/>
    <property type="evidence" value="ECO:0007669"/>
    <property type="project" value="UniProtKB-UniRule"/>
</dbReference>
<evidence type="ECO:0000256" key="3">
    <source>
        <dbReference type="ARBA" id="ARBA00022723"/>
    </source>
</evidence>
<dbReference type="GO" id="GO:0006270">
    <property type="term" value="P:DNA replication initiation"/>
    <property type="evidence" value="ECO:0007669"/>
    <property type="project" value="TreeGrafter"/>
</dbReference>
<dbReference type="SMART" id="SM00490">
    <property type="entry name" value="HELICc"/>
    <property type="match status" value="1"/>
</dbReference>
<dbReference type="CDD" id="cd17929">
    <property type="entry name" value="DEXHc_priA"/>
    <property type="match status" value="1"/>
</dbReference>
<dbReference type="GO" id="GO:0003677">
    <property type="term" value="F:DNA binding"/>
    <property type="evidence" value="ECO:0007669"/>
    <property type="project" value="UniProtKB-UniRule"/>
</dbReference>
<evidence type="ECO:0000256" key="5">
    <source>
        <dbReference type="ARBA" id="ARBA00022801"/>
    </source>
</evidence>
<dbReference type="Pfam" id="PF17764">
    <property type="entry name" value="PriA_3primeBD"/>
    <property type="match status" value="1"/>
</dbReference>
<evidence type="ECO:0000256" key="2">
    <source>
        <dbReference type="ARBA" id="ARBA00022705"/>
    </source>
</evidence>
<feature type="binding site" evidence="12">
    <location>
        <position position="379"/>
    </location>
    <ligand>
        <name>Zn(2+)</name>
        <dbReference type="ChEBI" id="CHEBI:29105"/>
        <label>2</label>
    </ligand>
</feature>
<dbReference type="GO" id="GO:0005524">
    <property type="term" value="F:ATP binding"/>
    <property type="evidence" value="ECO:0007669"/>
    <property type="project" value="UniProtKB-UniRule"/>
</dbReference>
<feature type="binding site" evidence="12">
    <location>
        <position position="397"/>
    </location>
    <ligand>
        <name>Zn(2+)</name>
        <dbReference type="ChEBI" id="CHEBI:29105"/>
        <label>2</label>
    </ligand>
</feature>
<keyword evidence="9 12" id="KW-0238">DNA-binding</keyword>
<comment type="catalytic activity">
    <reaction evidence="12">
        <text>Couples ATP hydrolysis with the unwinding of duplex DNA by translocating in the 3'-5' direction.</text>
        <dbReference type="EC" id="5.6.2.4"/>
    </reaction>
</comment>
<dbReference type="Pfam" id="PF00270">
    <property type="entry name" value="DEAD"/>
    <property type="match status" value="1"/>
</dbReference>
<keyword evidence="1 12" id="KW-0639">Primosome</keyword>
<dbReference type="InterPro" id="IPR041236">
    <property type="entry name" value="PriA_C"/>
</dbReference>
<dbReference type="Gene3D" id="3.40.50.300">
    <property type="entry name" value="P-loop containing nucleotide triphosphate hydrolases"/>
    <property type="match status" value="2"/>
</dbReference>
<dbReference type="GO" id="GO:0006310">
    <property type="term" value="P:DNA recombination"/>
    <property type="evidence" value="ECO:0007669"/>
    <property type="project" value="InterPro"/>
</dbReference>
<keyword evidence="2 12" id="KW-0235">DNA replication</keyword>
<dbReference type="Gene3D" id="3.40.1440.60">
    <property type="entry name" value="PriA, 3(prime) DNA-binding domain"/>
    <property type="match status" value="1"/>
</dbReference>
<dbReference type="FunFam" id="3.40.50.300:FF:000489">
    <property type="entry name" value="Primosome assembly protein PriA"/>
    <property type="match status" value="1"/>
</dbReference>
<dbReference type="Pfam" id="PF00271">
    <property type="entry name" value="Helicase_C"/>
    <property type="match status" value="1"/>
</dbReference>
<keyword evidence="7 12" id="KW-0862">Zinc</keyword>
<keyword evidence="8 12" id="KW-0067">ATP-binding</keyword>
<dbReference type="GO" id="GO:0008270">
    <property type="term" value="F:zinc ion binding"/>
    <property type="evidence" value="ECO:0007669"/>
    <property type="project" value="UniProtKB-UniRule"/>
</dbReference>
<evidence type="ECO:0000313" key="15">
    <source>
        <dbReference type="EMBL" id="SFB89814.1"/>
    </source>
</evidence>
<proteinExistence type="inferred from homology"/>
<dbReference type="SMART" id="SM00487">
    <property type="entry name" value="DEXDc"/>
    <property type="match status" value="1"/>
</dbReference>
<evidence type="ECO:0000256" key="12">
    <source>
        <dbReference type="HAMAP-Rule" id="MF_00983"/>
    </source>
</evidence>
<dbReference type="InterPro" id="IPR027417">
    <property type="entry name" value="P-loop_NTPase"/>
</dbReference>
<dbReference type="OrthoDB" id="9759544at2"/>
<dbReference type="RefSeq" id="WP_159428214.1">
    <property type="nucleotide sequence ID" value="NZ_FOKY01000017.1"/>
</dbReference>
<dbReference type="GO" id="GO:0043138">
    <property type="term" value="F:3'-5' DNA helicase activity"/>
    <property type="evidence" value="ECO:0007669"/>
    <property type="project" value="UniProtKB-EC"/>
</dbReference>
<comment type="similarity">
    <text evidence="12">Belongs to the helicase family. PriA subfamily.</text>
</comment>
<dbReference type="NCBIfam" id="TIGR00595">
    <property type="entry name" value="priA"/>
    <property type="match status" value="1"/>
</dbReference>
<dbReference type="HAMAP" id="MF_00983">
    <property type="entry name" value="PriA"/>
    <property type="match status" value="1"/>
</dbReference>
<dbReference type="InterPro" id="IPR011545">
    <property type="entry name" value="DEAD/DEAH_box_helicase_dom"/>
</dbReference>
<comment type="function">
    <text evidence="12">Initiates the restart of stalled replication forks, which reloads the replicative helicase on sites other than the origin of replication. Recognizes and binds to abandoned replication forks and remodels them to uncover a helicase loading site. Promotes assembly of the primosome at these replication forks.</text>
</comment>
<evidence type="ECO:0000256" key="8">
    <source>
        <dbReference type="ARBA" id="ARBA00022840"/>
    </source>
</evidence>
<protein>
    <recommendedName>
        <fullName evidence="12">Replication restart protein PriA</fullName>
    </recommendedName>
    <alternativeName>
        <fullName evidence="12">ATP-dependent DNA helicase PriA</fullName>
        <ecNumber evidence="12">5.6.2.4</ecNumber>
    </alternativeName>
    <alternativeName>
        <fullName evidence="12">DNA 3'-5' helicase PriA</fullName>
    </alternativeName>
</protein>
<feature type="domain" description="Helicase C-terminal" evidence="14">
    <location>
        <begin position="402"/>
        <end position="567"/>
    </location>
</feature>
<comment type="cofactor">
    <cofactor evidence="12">
        <name>Zn(2+)</name>
        <dbReference type="ChEBI" id="CHEBI:29105"/>
    </cofactor>
    <text evidence="12">Binds 2 zinc ions per subunit.</text>
</comment>
<feature type="binding site" evidence="12">
    <location>
        <position position="370"/>
    </location>
    <ligand>
        <name>Zn(2+)</name>
        <dbReference type="ChEBI" id="CHEBI:29105"/>
        <label>1</label>
    </ligand>
</feature>
<evidence type="ECO:0000313" key="16">
    <source>
        <dbReference type="Proteomes" id="UP000240042"/>
    </source>
</evidence>
<accession>A0A1I1ERQ8</accession>
<evidence type="ECO:0000256" key="1">
    <source>
        <dbReference type="ARBA" id="ARBA00022515"/>
    </source>
</evidence>
<evidence type="ECO:0000256" key="7">
    <source>
        <dbReference type="ARBA" id="ARBA00022833"/>
    </source>
</evidence>
<dbReference type="EMBL" id="FOKY01000017">
    <property type="protein sequence ID" value="SFB89814.1"/>
    <property type="molecule type" value="Genomic_DNA"/>
</dbReference>
<dbReference type="InterPro" id="IPR040498">
    <property type="entry name" value="PriA_CRR"/>
</dbReference>
<evidence type="ECO:0000256" key="6">
    <source>
        <dbReference type="ARBA" id="ARBA00022806"/>
    </source>
</evidence>
<feature type="binding site" evidence="12">
    <location>
        <position position="410"/>
    </location>
    <ligand>
        <name>Zn(2+)</name>
        <dbReference type="ChEBI" id="CHEBI:29105"/>
        <label>1</label>
    </ligand>
</feature>
<dbReference type="Pfam" id="PF18319">
    <property type="entry name" value="Zn_ribbon_PriA"/>
    <property type="match status" value="1"/>
</dbReference>
<evidence type="ECO:0000259" key="13">
    <source>
        <dbReference type="PROSITE" id="PS51192"/>
    </source>
</evidence>
<dbReference type="SUPFAM" id="SSF52540">
    <property type="entry name" value="P-loop containing nucleoside triphosphate hydrolases"/>
    <property type="match status" value="2"/>
</dbReference>
<dbReference type="PROSITE" id="PS51192">
    <property type="entry name" value="HELICASE_ATP_BIND_1"/>
    <property type="match status" value="1"/>
</dbReference>
<dbReference type="InterPro" id="IPR041222">
    <property type="entry name" value="PriA_3primeBD"/>
</dbReference>
<reference evidence="16" key="1">
    <citation type="submission" date="2016-10" db="EMBL/GenBank/DDBJ databases">
        <authorList>
            <person name="Varghese N."/>
            <person name="Submissions S."/>
        </authorList>
    </citation>
    <scope>NUCLEOTIDE SEQUENCE [LARGE SCALE GENOMIC DNA]</scope>
    <source>
        <strain evidence="16">ATCC 43811</strain>
    </source>
</reference>
<dbReference type="AlphaFoldDB" id="A0A1I1ERQ8"/>
<dbReference type="InterPro" id="IPR001650">
    <property type="entry name" value="Helicase_C-like"/>
</dbReference>
<dbReference type="GO" id="GO:0016887">
    <property type="term" value="F:ATP hydrolysis activity"/>
    <property type="evidence" value="ECO:0007669"/>
    <property type="project" value="RHEA"/>
</dbReference>
<dbReference type="InterPro" id="IPR042115">
    <property type="entry name" value="PriA_3primeBD_sf"/>
</dbReference>
<keyword evidence="6 12" id="KW-0347">Helicase</keyword>
<name>A0A1I1ERQ8_BREAD</name>
<gene>
    <name evidence="12" type="primary">priA</name>
    <name evidence="15" type="ORF">SAMN02745150_01233</name>
</gene>
<keyword evidence="5 12" id="KW-0378">Hydrolase</keyword>
<dbReference type="InterPro" id="IPR014001">
    <property type="entry name" value="Helicase_ATP-bd"/>
</dbReference>
<sequence length="662" mass="75716">MKWKLAEVAINVPLYDTFLYIIPDHLLHEDLLLKRVYVSFGRREEIGLVINMTDSEQVKDRLGNFTLKYIDNIIDETPVFTHELLSLGQTVATYYYTPIGEVLFTMLPPLKNPKPFVNPHIGSTRSFTPTNEQIQAFKKISPHIGTPNTFLLQGITGSGKTEVYKLLVKKALEENKSCIILVPEIALTDQTLKRFTEEFNENIALFHSRLSPEERVSEWLRTLQGHTCIVIGPRSAIFAPVKNLGLIIVDEEHDPSYKAGDSPRYHARGVAFMRSKRENALLVLGSATPSIESRYAVQSGIIQHVQLNKRFNNTELPHVEIVDLKKEKSGNYFLSELLFSKLIETLNNKKQSLIFLNRRGYAPSLLCQDCGFFFKCPNCDIGLTWHKHDSSVKCRYCGFEDTAPSLCTECNGLNIKDIGHGTEKLEDTLQALLPQARILRLDLDIARKKNKMEKILHAMQNHEADILVGTQMIAKGHDIANINLVGALFPEIMLSIPDFRASERTFSLLAQAVGRSGRRWEQGLAIIQSFLADHFSIQTAALQDYETFYKEELKIRQTFEYPPFKRIGRIVFRSIHQQELQNFISQLKKNLIKQETKNITQLGPCPCPIEKINNQYRYHIIIKADKHLLILQKIQNIHKIFKSSPEKDKIKIEIDIDPTQII</sequence>
<organism evidence="15 16">
    <name type="scientific">Brevinema andersonii</name>
    <dbReference type="NCBI Taxonomy" id="34097"/>
    <lineage>
        <taxon>Bacteria</taxon>
        <taxon>Pseudomonadati</taxon>
        <taxon>Spirochaetota</taxon>
        <taxon>Spirochaetia</taxon>
        <taxon>Brevinematales</taxon>
        <taxon>Brevinemataceae</taxon>
        <taxon>Brevinema</taxon>
    </lineage>
</organism>
<evidence type="ECO:0000256" key="4">
    <source>
        <dbReference type="ARBA" id="ARBA00022741"/>
    </source>
</evidence>
<feature type="binding site" evidence="12">
    <location>
        <position position="376"/>
    </location>
    <ligand>
        <name>Zn(2+)</name>
        <dbReference type="ChEBI" id="CHEBI:29105"/>
        <label>2</label>
    </ligand>
</feature>
<dbReference type="GO" id="GO:0006302">
    <property type="term" value="P:double-strand break repair"/>
    <property type="evidence" value="ECO:0007669"/>
    <property type="project" value="InterPro"/>
</dbReference>